<gene>
    <name evidence="3" type="ORF">E4656_10530</name>
</gene>
<dbReference type="Gene3D" id="3.40.309.10">
    <property type="entry name" value="Aldehyde Dehydrogenase, Chain A, domain 2"/>
    <property type="match status" value="1"/>
</dbReference>
<dbReference type="InterPro" id="IPR016161">
    <property type="entry name" value="Ald_DH/histidinol_DH"/>
</dbReference>
<evidence type="ECO:0000256" key="1">
    <source>
        <dbReference type="ARBA" id="ARBA00023002"/>
    </source>
</evidence>
<dbReference type="SUPFAM" id="SSF53720">
    <property type="entry name" value="ALDH-like"/>
    <property type="match status" value="1"/>
</dbReference>
<comment type="caution">
    <text evidence="3">The sequence shown here is derived from an EMBL/GenBank/DDBJ whole genome shotgun (WGS) entry which is preliminary data.</text>
</comment>
<proteinExistence type="predicted"/>
<accession>A0A4Z0W6N0</accession>
<dbReference type="PANTHER" id="PTHR43353:SF3">
    <property type="entry name" value="ALDEHYDE DEHYDROGENASE-RELATED"/>
    <property type="match status" value="1"/>
</dbReference>
<sequence length="530" mass="55347">MSVTGQQLISGQWQPGQGGRYRAINPAEGAAIEPELTYADEAQIQAALVSAEAAAPVYAATSPEQRARFLDACADEVMALGDTLSERVMQETGYPKGRAEGERGRTCGQLKMFARHIRAGDYLDARIDSALPDREPMPRPDIRFCKQPIGPVVVFGSSNFPLAFSAAGGDTASALAAGCPVIVKSHNSHPGSGELVAQAVARAVRQCDMPAGVFQFLSGAGNDIGATLVSASEVKAVGFTGSYRGGMALHRLANERPEPIPFFAEMGSINPVVLLPEALQQRADTIAEGFVGSLSLGTGQFCVNPGLVAAVADAGLEAFSAAAARGVEALPAGVMLNEGVAKAYQAGVDRLAAQAGVSRVAAGEPVGNQSGFRGQAALFQADAKVFLSNEVLQEEIFGPSSLIVRCADEAELQQVVGALQGQLSGTLQATEADLQARTGLISLLQARVGRLVVNGFPTGVEVCDAMMHGGPFPAASDSRFTSVGTAAIDRFLRPGCYQNMPEALLPPALRSDNPWQLRRLVEGEWTQAAL</sequence>
<dbReference type="GO" id="GO:0016620">
    <property type="term" value="F:oxidoreductase activity, acting on the aldehyde or oxo group of donors, NAD or NADP as acceptor"/>
    <property type="evidence" value="ECO:0007669"/>
    <property type="project" value="InterPro"/>
</dbReference>
<keyword evidence="1" id="KW-0560">Oxidoreductase</keyword>
<dbReference type="PANTHER" id="PTHR43353">
    <property type="entry name" value="SUCCINATE-SEMIALDEHYDE DEHYDROGENASE, MITOCHONDRIAL"/>
    <property type="match status" value="1"/>
</dbReference>
<reference evidence="3 4" key="1">
    <citation type="submission" date="2019-04" db="EMBL/GenBank/DDBJ databases">
        <title>Natronospirillum operosus gen. nov., sp. nov., a haloalkaliphilic satellite isolated from decaying biomass of laboratory culture of cyanobacterium Geitlerinema sp. and proposal of Natronospirillaceae fam. nov. and Saccharospirillaceae fam. nov.</title>
        <authorList>
            <person name="Kevbrin V."/>
            <person name="Boltyanskaya Y."/>
            <person name="Koziaeva V."/>
            <person name="Grouzdev D.S."/>
            <person name="Park M."/>
            <person name="Cho J."/>
        </authorList>
    </citation>
    <scope>NUCLEOTIDE SEQUENCE [LARGE SCALE GENOMIC DNA]</scope>
    <source>
        <strain evidence="3 4">G-116</strain>
    </source>
</reference>
<evidence type="ECO:0000313" key="3">
    <source>
        <dbReference type="EMBL" id="TGG93474.1"/>
    </source>
</evidence>
<evidence type="ECO:0000259" key="2">
    <source>
        <dbReference type="Pfam" id="PF00171"/>
    </source>
</evidence>
<feature type="domain" description="Aldehyde dehydrogenase" evidence="2">
    <location>
        <begin position="13"/>
        <end position="461"/>
    </location>
</feature>
<organism evidence="3 4">
    <name type="scientific">Natronospirillum operosum</name>
    <dbReference type="NCBI Taxonomy" id="2759953"/>
    <lineage>
        <taxon>Bacteria</taxon>
        <taxon>Pseudomonadati</taxon>
        <taxon>Pseudomonadota</taxon>
        <taxon>Gammaproteobacteria</taxon>
        <taxon>Oceanospirillales</taxon>
        <taxon>Natronospirillaceae</taxon>
        <taxon>Natronospirillum</taxon>
    </lineage>
</organism>
<dbReference type="InterPro" id="IPR050740">
    <property type="entry name" value="Aldehyde_DH_Superfamily"/>
</dbReference>
<evidence type="ECO:0000313" key="4">
    <source>
        <dbReference type="Proteomes" id="UP000297475"/>
    </source>
</evidence>
<name>A0A4Z0W6N0_9GAMM</name>
<dbReference type="InterPro" id="IPR016163">
    <property type="entry name" value="Ald_DH_C"/>
</dbReference>
<dbReference type="AlphaFoldDB" id="A0A4Z0W6N0"/>
<dbReference type="Pfam" id="PF00171">
    <property type="entry name" value="Aldedh"/>
    <property type="match status" value="1"/>
</dbReference>
<dbReference type="Gene3D" id="3.40.605.10">
    <property type="entry name" value="Aldehyde Dehydrogenase, Chain A, domain 1"/>
    <property type="match status" value="1"/>
</dbReference>
<dbReference type="InterPro" id="IPR016162">
    <property type="entry name" value="Ald_DH_N"/>
</dbReference>
<dbReference type="RefSeq" id="WP_135483183.1">
    <property type="nucleotide sequence ID" value="NZ_SRMF01000003.1"/>
</dbReference>
<dbReference type="OrthoDB" id="9770537at2"/>
<dbReference type="InterPro" id="IPR015590">
    <property type="entry name" value="Aldehyde_DH_dom"/>
</dbReference>
<dbReference type="InterPro" id="IPR044151">
    <property type="entry name" value="ALDH_KGSADH"/>
</dbReference>
<dbReference type="CDD" id="cd07129">
    <property type="entry name" value="ALDH_KGSADH"/>
    <property type="match status" value="1"/>
</dbReference>
<dbReference type="Proteomes" id="UP000297475">
    <property type="component" value="Unassembled WGS sequence"/>
</dbReference>
<dbReference type="EMBL" id="SRMF01000003">
    <property type="protein sequence ID" value="TGG93474.1"/>
    <property type="molecule type" value="Genomic_DNA"/>
</dbReference>
<protein>
    <submittedName>
        <fullName evidence="3">Aldehyde dehydrogenase (NADP(+))</fullName>
    </submittedName>
</protein>
<keyword evidence="4" id="KW-1185">Reference proteome</keyword>